<organism evidence="2 3">
    <name type="scientific">Cricetulus griseus</name>
    <name type="common">Chinese hamster</name>
    <name type="synonym">Cricetulus barabensis griseus</name>
    <dbReference type="NCBI Taxonomy" id="10029"/>
    <lineage>
        <taxon>Eukaryota</taxon>
        <taxon>Metazoa</taxon>
        <taxon>Chordata</taxon>
        <taxon>Craniata</taxon>
        <taxon>Vertebrata</taxon>
        <taxon>Euteleostomi</taxon>
        <taxon>Mammalia</taxon>
        <taxon>Eutheria</taxon>
        <taxon>Euarchontoglires</taxon>
        <taxon>Glires</taxon>
        <taxon>Rodentia</taxon>
        <taxon>Myomorpha</taxon>
        <taxon>Muroidea</taxon>
        <taxon>Cricetidae</taxon>
        <taxon>Cricetinae</taxon>
        <taxon>Cricetulus</taxon>
    </lineage>
</organism>
<dbReference type="GO" id="GO:0005102">
    <property type="term" value="F:signaling receptor binding"/>
    <property type="evidence" value="ECO:0007669"/>
    <property type="project" value="TreeGrafter"/>
</dbReference>
<dbReference type="GO" id="GO:0036312">
    <property type="term" value="F:phosphatidylinositol 3-kinase regulatory subunit binding"/>
    <property type="evidence" value="ECO:0007669"/>
    <property type="project" value="TreeGrafter"/>
</dbReference>
<dbReference type="GO" id="GO:0016301">
    <property type="term" value="F:kinase activity"/>
    <property type="evidence" value="ECO:0007669"/>
    <property type="project" value="UniProtKB-KW"/>
</dbReference>
<dbReference type="Proteomes" id="UP000030759">
    <property type="component" value="Unassembled WGS sequence"/>
</dbReference>
<evidence type="ECO:0000313" key="3">
    <source>
        <dbReference type="Proteomes" id="UP000030759"/>
    </source>
</evidence>
<name>A0A061IFV2_CRIGR</name>
<dbReference type="PANTHER" id="PTHR16267:SF12">
    <property type="entry name" value="PHOSPHOINOSITIDE 3-KINASE ADAPTER PROTEIN 1"/>
    <property type="match status" value="1"/>
</dbReference>
<gene>
    <name evidence="2" type="ORF">H671_3g9411</name>
</gene>
<dbReference type="EMBL" id="KE671960">
    <property type="protein sequence ID" value="ERE79682.1"/>
    <property type="molecule type" value="Genomic_DNA"/>
</dbReference>
<dbReference type="GO" id="GO:0005829">
    <property type="term" value="C:cytosol"/>
    <property type="evidence" value="ECO:0007669"/>
    <property type="project" value="TreeGrafter"/>
</dbReference>
<feature type="compositionally biased region" description="Polar residues" evidence="1">
    <location>
        <begin position="1"/>
        <end position="17"/>
    </location>
</feature>
<proteinExistence type="predicted"/>
<protein>
    <submittedName>
        <fullName evidence="2">Phosphoinositide 3-kinase adapter protein 1</fullName>
    </submittedName>
</protein>
<sequence length="98" mass="10678">MLQASAGNPGSGESFSRPTKDSMIRKFLEGNSVKSVGLERAQYHSQREDIYHTVDEDETFSVDLANRPPVPVPRPEASAPGPHPLPDNEPYISKGKCG</sequence>
<keyword evidence="2" id="KW-0418">Kinase</keyword>
<feature type="region of interest" description="Disordered" evidence="1">
    <location>
        <begin position="1"/>
        <end position="22"/>
    </location>
</feature>
<reference evidence="3" key="1">
    <citation type="journal article" date="2013" name="Nat. Biotechnol.">
        <title>Chinese hamster genome sequenced from sorted chromosomes.</title>
        <authorList>
            <person name="Brinkrolf K."/>
            <person name="Rupp O."/>
            <person name="Laux H."/>
            <person name="Kollin F."/>
            <person name="Ernst W."/>
            <person name="Linke B."/>
            <person name="Kofler R."/>
            <person name="Romand S."/>
            <person name="Hesse F."/>
            <person name="Budach W.E."/>
            <person name="Galosy S."/>
            <person name="Muller D."/>
            <person name="Noll T."/>
            <person name="Wienberg J."/>
            <person name="Jostock T."/>
            <person name="Leonard M."/>
            <person name="Grillari J."/>
            <person name="Tauch A."/>
            <person name="Goesmann A."/>
            <person name="Helk B."/>
            <person name="Mott J.E."/>
            <person name="Puhler A."/>
            <person name="Borth N."/>
        </authorList>
    </citation>
    <scope>NUCLEOTIDE SEQUENCE [LARGE SCALE GENOMIC DNA]</scope>
    <source>
        <strain evidence="3">17A/GY</strain>
    </source>
</reference>
<dbReference type="AlphaFoldDB" id="A0A061IFV2"/>
<accession>A0A061IFV2</accession>
<evidence type="ECO:0000313" key="2">
    <source>
        <dbReference type="EMBL" id="ERE79682.1"/>
    </source>
</evidence>
<feature type="region of interest" description="Disordered" evidence="1">
    <location>
        <begin position="64"/>
        <end position="98"/>
    </location>
</feature>
<evidence type="ECO:0000256" key="1">
    <source>
        <dbReference type="SAM" id="MobiDB-lite"/>
    </source>
</evidence>
<dbReference type="InterPro" id="IPR052446">
    <property type="entry name" value="B-cell_PI3K-Signaling_Adptrs"/>
</dbReference>
<dbReference type="PANTHER" id="PTHR16267">
    <property type="entry name" value="BANK1/PIK3AP1 FAMILY MEMBER"/>
    <property type="match status" value="1"/>
</dbReference>
<keyword evidence="2" id="KW-0808">Transferase</keyword>